<evidence type="ECO:0000256" key="4">
    <source>
        <dbReference type="ARBA" id="ARBA00022679"/>
    </source>
</evidence>
<dbReference type="CDD" id="cd04865">
    <property type="entry name" value="LigD_Pol_like_2"/>
    <property type="match status" value="1"/>
</dbReference>
<keyword evidence="15" id="KW-0233">DNA recombination</keyword>
<evidence type="ECO:0000256" key="17">
    <source>
        <dbReference type="ARBA" id="ARBA00023211"/>
    </source>
</evidence>
<evidence type="ECO:0000256" key="21">
    <source>
        <dbReference type="SAM" id="MobiDB-lite"/>
    </source>
</evidence>
<dbReference type="Pfam" id="PF01068">
    <property type="entry name" value="DNA_ligase_A_M"/>
    <property type="match status" value="1"/>
</dbReference>
<evidence type="ECO:0000256" key="3">
    <source>
        <dbReference type="ARBA" id="ARBA00022598"/>
    </source>
</evidence>
<dbReference type="Pfam" id="PF21686">
    <property type="entry name" value="LigD_Prim-Pol"/>
    <property type="match status" value="1"/>
</dbReference>
<dbReference type="SUPFAM" id="SSF56091">
    <property type="entry name" value="DNA ligase/mRNA capping enzyme, catalytic domain"/>
    <property type="match status" value="1"/>
</dbReference>
<comment type="catalytic activity">
    <reaction evidence="20">
        <text>ATP + (deoxyribonucleotide)n-3'-hydroxyl + 5'-phospho-(deoxyribonucleotide)m = (deoxyribonucleotide)n+m + AMP + diphosphate.</text>
        <dbReference type="EC" id="6.5.1.1"/>
    </reaction>
</comment>
<dbReference type="PROSITE" id="PS50160">
    <property type="entry name" value="DNA_LIGASE_A3"/>
    <property type="match status" value="1"/>
</dbReference>
<evidence type="ECO:0000256" key="13">
    <source>
        <dbReference type="ARBA" id="ARBA00022932"/>
    </source>
</evidence>
<evidence type="ECO:0000256" key="1">
    <source>
        <dbReference type="ARBA" id="ARBA00001936"/>
    </source>
</evidence>
<keyword evidence="10" id="KW-0378">Hydrolase</keyword>
<proteinExistence type="predicted"/>
<dbReference type="Gene3D" id="3.30.1490.70">
    <property type="match status" value="1"/>
</dbReference>
<evidence type="ECO:0000256" key="12">
    <source>
        <dbReference type="ARBA" id="ARBA00022840"/>
    </source>
</evidence>
<dbReference type="Gene3D" id="3.90.920.10">
    <property type="entry name" value="DNA primase, PRIM domain"/>
    <property type="match status" value="1"/>
</dbReference>
<accession>A0ABR7QSC0</accession>
<dbReference type="InterPro" id="IPR014144">
    <property type="entry name" value="LigD_PE_domain"/>
</dbReference>
<protein>
    <recommendedName>
        <fullName evidence="2">DNA ligase (ATP)</fullName>
        <ecNumber evidence="2">6.5.1.1</ecNumber>
    </recommendedName>
    <alternativeName>
        <fullName evidence="19">NHEJ DNA polymerase</fullName>
    </alternativeName>
</protein>
<keyword evidence="16" id="KW-0234">DNA repair</keyword>
<evidence type="ECO:0000256" key="15">
    <source>
        <dbReference type="ARBA" id="ARBA00023172"/>
    </source>
</evidence>
<keyword evidence="8" id="KW-0547">Nucleotide-binding</keyword>
<evidence type="ECO:0000256" key="8">
    <source>
        <dbReference type="ARBA" id="ARBA00022741"/>
    </source>
</evidence>
<dbReference type="NCBIfam" id="TIGR02777">
    <property type="entry name" value="LigD_PE_dom"/>
    <property type="match status" value="1"/>
</dbReference>
<keyword evidence="14" id="KW-0238">DNA-binding</keyword>
<dbReference type="InterPro" id="IPR014146">
    <property type="entry name" value="LigD_ligase_dom"/>
</dbReference>
<gene>
    <name evidence="23" type="primary">ligD</name>
    <name evidence="23" type="ORF">H4O18_18850</name>
</gene>
<dbReference type="EC" id="6.5.1.1" evidence="2"/>
<evidence type="ECO:0000256" key="7">
    <source>
        <dbReference type="ARBA" id="ARBA00022723"/>
    </source>
</evidence>
<evidence type="ECO:0000313" key="23">
    <source>
        <dbReference type="EMBL" id="MBC8770066.1"/>
    </source>
</evidence>
<evidence type="ECO:0000256" key="2">
    <source>
        <dbReference type="ARBA" id="ARBA00012727"/>
    </source>
</evidence>
<evidence type="ECO:0000256" key="19">
    <source>
        <dbReference type="ARBA" id="ARBA00029943"/>
    </source>
</evidence>
<keyword evidence="17" id="KW-0464">Manganese</keyword>
<keyword evidence="24" id="KW-1185">Reference proteome</keyword>
<organism evidence="23 24">
    <name type="scientific">Arenibacter arenosicollis</name>
    <dbReference type="NCBI Taxonomy" id="2762274"/>
    <lineage>
        <taxon>Bacteria</taxon>
        <taxon>Pseudomonadati</taxon>
        <taxon>Bacteroidota</taxon>
        <taxon>Flavobacteriia</taxon>
        <taxon>Flavobacteriales</taxon>
        <taxon>Flavobacteriaceae</taxon>
        <taxon>Arenibacter</taxon>
    </lineage>
</organism>
<dbReference type="NCBIfam" id="TIGR02779">
    <property type="entry name" value="NHEJ_ligase_lig"/>
    <property type="match status" value="1"/>
</dbReference>
<evidence type="ECO:0000256" key="6">
    <source>
        <dbReference type="ARBA" id="ARBA00022722"/>
    </source>
</evidence>
<keyword evidence="18" id="KW-0511">Multifunctional enzyme</keyword>
<dbReference type="GO" id="GO:0016874">
    <property type="term" value="F:ligase activity"/>
    <property type="evidence" value="ECO:0007669"/>
    <property type="project" value="UniProtKB-KW"/>
</dbReference>
<dbReference type="CDD" id="cd07971">
    <property type="entry name" value="OBF_DNA_ligase_LigD"/>
    <property type="match status" value="1"/>
</dbReference>
<evidence type="ECO:0000256" key="11">
    <source>
        <dbReference type="ARBA" id="ARBA00022839"/>
    </source>
</evidence>
<sequence length="809" mass="93033">MDLSEYNRKRNFAKTPEPEGGIDSSSRLQRFVIQRHVARKLHYDLRLQIDGTLKSWAVPKGPSMNPSDKRLAVRTEDHPIEYLNFHGVIPKGNYGAGEMIIWDSGVFDIDETDKTSEIHQQLLDGNLKLIFHGQKIKGRFALVRTGKDGEKENWLLMKKKDKFSTSLFYDAESLIDPGHKHFKENPLKITPGKILQPMLAESQKEIFNDPEWIFELKWDGYRILTHISENGVFLQSRNGIKMNDKFPELVKELENVEHQTILDGELTVIDENGVSQFGELQNYPDTRCNLRYYVFDMLYLNGHSMLNLNILDRKSLIPELIEGMGITQYCDHIEGMGVSLFNKATEEGMEGIMAKWINSNYSPGTRSNKWLKIKSIQSENVLICGYTDSVGGGVVFGSLILGKWEGDELEYIGNCGTGFTDAYREELLSLFEEYRTSRNPFGRKLPLKGRNPNWMVPTLECEVTYSERTKNGLLRHPVFKRMLNDPKVPEKKIKDQTNYQRASTSSSKEIVEIDGLAVSISNLEKVYWPESGYTKYDLIDYYLQISGTILPYLKDRPQSLHRYPNGILEESFYQKDNDVVPEWMQTITIPTKSSKREIRYLLCQNPASLIYMANLGCIEMHPWNSRIGFLDKPDYGVLDLDPPKGREFRDVAHVALIIHDILTEANLKAYCKTSGAKGLHVYFPMGGKYTYEEVRNFIKLICYYVEQRLPTITTMERRLNKRDGKIYLDYLQNRKGQTVASPYSVRPVKDAQVSTPLQWDELKNGATPNDFMIKNLSGRLAQKGDLFLPVLKTSFNMEKSLEKLDKVQN</sequence>
<dbReference type="PANTHER" id="PTHR42705:SF3">
    <property type="entry name" value="ATP-DEPENDENT DNA LIGASE"/>
    <property type="match status" value="1"/>
</dbReference>
<comment type="cofactor">
    <cofactor evidence="1">
        <name>Mn(2+)</name>
        <dbReference type="ChEBI" id="CHEBI:29035"/>
    </cofactor>
</comment>
<dbReference type="CDD" id="cd07906">
    <property type="entry name" value="Adenylation_DNA_ligase_LigD_LigC"/>
    <property type="match status" value="1"/>
</dbReference>
<feature type="region of interest" description="Disordered" evidence="21">
    <location>
        <begin position="1"/>
        <end position="24"/>
    </location>
</feature>
<evidence type="ECO:0000256" key="9">
    <source>
        <dbReference type="ARBA" id="ARBA00022763"/>
    </source>
</evidence>
<keyword evidence="12" id="KW-0067">ATP-binding</keyword>
<dbReference type="EMBL" id="JACLHY010000026">
    <property type="protein sequence ID" value="MBC8770066.1"/>
    <property type="molecule type" value="Genomic_DNA"/>
</dbReference>
<dbReference type="Pfam" id="PF13298">
    <property type="entry name" value="LigD_N"/>
    <property type="match status" value="1"/>
</dbReference>
<keyword evidence="9" id="KW-0227">DNA damage</keyword>
<dbReference type="Pfam" id="PF04679">
    <property type="entry name" value="DNA_ligase_A_C"/>
    <property type="match status" value="1"/>
</dbReference>
<dbReference type="PANTHER" id="PTHR42705">
    <property type="entry name" value="BIFUNCTIONAL NON-HOMOLOGOUS END JOINING PROTEIN LIGD"/>
    <property type="match status" value="1"/>
</dbReference>
<dbReference type="NCBIfam" id="TIGR02776">
    <property type="entry name" value="NHEJ_ligase_prk"/>
    <property type="match status" value="1"/>
</dbReference>
<feature type="domain" description="ATP-dependent DNA ligase family profile" evidence="22">
    <location>
        <begin position="283"/>
        <end position="417"/>
    </location>
</feature>
<evidence type="ECO:0000256" key="16">
    <source>
        <dbReference type="ARBA" id="ARBA00023204"/>
    </source>
</evidence>
<evidence type="ECO:0000313" key="24">
    <source>
        <dbReference type="Proteomes" id="UP000618952"/>
    </source>
</evidence>
<evidence type="ECO:0000256" key="10">
    <source>
        <dbReference type="ARBA" id="ARBA00022801"/>
    </source>
</evidence>
<dbReference type="RefSeq" id="WP_187587538.1">
    <property type="nucleotide sequence ID" value="NZ_JACLHY010000026.1"/>
</dbReference>
<dbReference type="Gene3D" id="3.30.470.30">
    <property type="entry name" value="DNA ligase/mRNA capping enzyme"/>
    <property type="match status" value="1"/>
</dbReference>
<keyword evidence="13" id="KW-0239">DNA-directed DNA polymerase</keyword>
<dbReference type="InterPro" id="IPR012310">
    <property type="entry name" value="DNA_ligase_ATP-dep_cent"/>
</dbReference>
<dbReference type="Gene3D" id="2.40.50.140">
    <property type="entry name" value="Nucleic acid-binding proteins"/>
    <property type="match status" value="1"/>
</dbReference>
<evidence type="ECO:0000256" key="18">
    <source>
        <dbReference type="ARBA" id="ARBA00023268"/>
    </source>
</evidence>
<dbReference type="InterPro" id="IPR014145">
    <property type="entry name" value="LigD_pol_dom"/>
</dbReference>
<dbReference type="InterPro" id="IPR012340">
    <property type="entry name" value="NA-bd_OB-fold"/>
</dbReference>
<keyword evidence="5" id="KW-0548">Nucleotidyltransferase</keyword>
<keyword evidence="4" id="KW-0808">Transferase</keyword>
<keyword evidence="6" id="KW-0540">Nuclease</keyword>
<evidence type="ECO:0000256" key="14">
    <source>
        <dbReference type="ARBA" id="ARBA00023125"/>
    </source>
</evidence>
<keyword evidence="11" id="KW-0269">Exonuclease</keyword>
<evidence type="ECO:0000256" key="5">
    <source>
        <dbReference type="ARBA" id="ARBA00022695"/>
    </source>
</evidence>
<evidence type="ECO:0000256" key="20">
    <source>
        <dbReference type="ARBA" id="ARBA00034003"/>
    </source>
</evidence>
<dbReference type="Proteomes" id="UP000618952">
    <property type="component" value="Unassembled WGS sequence"/>
</dbReference>
<name>A0ABR7QSC0_9FLAO</name>
<keyword evidence="3 23" id="KW-0436">Ligase</keyword>
<evidence type="ECO:0000259" key="22">
    <source>
        <dbReference type="PROSITE" id="PS50160"/>
    </source>
</evidence>
<dbReference type="NCBIfam" id="TIGR02778">
    <property type="entry name" value="ligD_pol"/>
    <property type="match status" value="1"/>
</dbReference>
<comment type="caution">
    <text evidence="23">The sequence shown here is derived from an EMBL/GenBank/DDBJ whole genome shotgun (WGS) entry which is preliminary data.</text>
</comment>
<dbReference type="SUPFAM" id="SSF50249">
    <property type="entry name" value="Nucleic acid-binding proteins"/>
    <property type="match status" value="1"/>
</dbReference>
<keyword evidence="7" id="KW-0479">Metal-binding</keyword>
<dbReference type="InterPro" id="IPR014143">
    <property type="entry name" value="NHEJ_ligase_prk"/>
</dbReference>
<dbReference type="InterPro" id="IPR012309">
    <property type="entry name" value="DNA_ligase_ATP-dep_C"/>
</dbReference>
<dbReference type="InterPro" id="IPR052171">
    <property type="entry name" value="NHEJ_LigD"/>
</dbReference>
<reference evidence="23 24" key="1">
    <citation type="submission" date="2020-08" db="EMBL/GenBank/DDBJ databases">
        <title>Arenibacter gaetbuli sp. nov., isolated from a sand dune.</title>
        <authorList>
            <person name="Park S."/>
            <person name="Yoon J.-H."/>
        </authorList>
    </citation>
    <scope>NUCLEOTIDE SEQUENCE [LARGE SCALE GENOMIC DNA]</scope>
    <source>
        <strain evidence="23 24">BSSL-BM3</strain>
    </source>
</reference>